<dbReference type="PROSITE" id="PS01199">
    <property type="entry name" value="RIBOSOMAL_L1"/>
    <property type="match status" value="1"/>
</dbReference>
<dbReference type="GO" id="GO:0006417">
    <property type="term" value="P:regulation of translation"/>
    <property type="evidence" value="ECO:0007669"/>
    <property type="project" value="UniProtKB-KW"/>
</dbReference>
<dbReference type="GO" id="GO:0005840">
    <property type="term" value="C:ribosome"/>
    <property type="evidence" value="ECO:0007669"/>
    <property type="project" value="UniProtKB-KW"/>
</dbReference>
<comment type="similarity">
    <text evidence="1 6">Belongs to the universal ribosomal protein uL1 family.</text>
</comment>
<dbReference type="Pfam" id="PF00687">
    <property type="entry name" value="Ribosomal_L1"/>
    <property type="match status" value="1"/>
</dbReference>
<keyword evidence="2" id="KW-0678">Repressor</keyword>
<dbReference type="EMBL" id="CP157893">
    <property type="protein sequence ID" value="XBT18275.1"/>
    <property type="molecule type" value="Genomic_DNA"/>
</dbReference>
<dbReference type="AlphaFoldDB" id="A0AAU7QRM7"/>
<dbReference type="InterPro" id="IPR023673">
    <property type="entry name" value="Ribosomal_uL1_CS"/>
</dbReference>
<keyword evidence="4 6" id="KW-0689">Ribosomal protein</keyword>
<name>A0AAU7QRM7_9FLAO</name>
<keyword evidence="5 6" id="KW-0687">Ribonucleoprotein</keyword>
<reference evidence="7" key="1">
    <citation type="submission" date="2024-06" db="EMBL/GenBank/DDBJ databases">
        <title>Diversity, functionality, and evolutionary history of bacterial symbionts in false click beetles (Coleoptera, Throscidae).</title>
        <authorList>
            <person name="Wierz J.C."/>
            <person name="Malm H."/>
            <person name="Kaltenpoth M."/>
            <person name="Engl T."/>
        </authorList>
    </citation>
    <scope>NUCLEOTIDE SEQUENCE</scope>
    <source>
        <strain evidence="7">Tser</strain>
    </source>
</reference>
<dbReference type="Gene3D" id="3.30.190.20">
    <property type="match status" value="1"/>
</dbReference>
<evidence type="ECO:0000256" key="5">
    <source>
        <dbReference type="ARBA" id="ARBA00023274"/>
    </source>
</evidence>
<evidence type="ECO:0000256" key="1">
    <source>
        <dbReference type="ARBA" id="ARBA00010531"/>
    </source>
</evidence>
<dbReference type="InterPro" id="IPR023674">
    <property type="entry name" value="Ribosomal_uL1-like"/>
</dbReference>
<accession>A0AAU7QRM7</accession>
<dbReference type="PANTHER" id="PTHR36427:SF3">
    <property type="entry name" value="LARGE RIBOSOMAL SUBUNIT PROTEIN UL1M"/>
    <property type="match status" value="1"/>
</dbReference>
<evidence type="ECO:0000256" key="3">
    <source>
        <dbReference type="ARBA" id="ARBA00022845"/>
    </source>
</evidence>
<dbReference type="InterPro" id="IPR016095">
    <property type="entry name" value="Ribosomal_uL1_3-a/b-sand"/>
</dbReference>
<gene>
    <name evidence="7" type="ORF">ABNO52_00635</name>
</gene>
<evidence type="ECO:0000256" key="6">
    <source>
        <dbReference type="RuleBase" id="RU000659"/>
    </source>
</evidence>
<dbReference type="PANTHER" id="PTHR36427">
    <property type="entry name" value="54S RIBOSOMAL PROTEIN L1, MITOCHONDRIAL"/>
    <property type="match status" value="1"/>
</dbReference>
<proteinExistence type="inferred from homology"/>
<dbReference type="SUPFAM" id="SSF56808">
    <property type="entry name" value="Ribosomal protein L1"/>
    <property type="match status" value="1"/>
</dbReference>
<evidence type="ECO:0000256" key="4">
    <source>
        <dbReference type="ARBA" id="ARBA00022980"/>
    </source>
</evidence>
<keyword evidence="3" id="KW-0810">Translation regulation</keyword>
<organism evidence="7">
    <name type="scientific">Candidatus Shikimatogenerans sp. Tser</name>
    <dbReference type="NCBI Taxonomy" id="3158568"/>
    <lineage>
        <taxon>Bacteria</taxon>
        <taxon>Pseudomonadati</taxon>
        <taxon>Bacteroidota</taxon>
        <taxon>Flavobacteriia</taxon>
        <taxon>Flavobacteriales</taxon>
        <taxon>Candidatus Shikimatogenerans</taxon>
    </lineage>
</organism>
<dbReference type="GO" id="GO:1990904">
    <property type="term" value="C:ribonucleoprotein complex"/>
    <property type="evidence" value="ECO:0007669"/>
    <property type="project" value="UniProtKB-KW"/>
</dbReference>
<protein>
    <recommendedName>
        <fullName evidence="6">Ribosomal protein</fullName>
    </recommendedName>
</protein>
<dbReference type="Gene3D" id="3.40.50.790">
    <property type="match status" value="1"/>
</dbReference>
<evidence type="ECO:0000313" key="7">
    <source>
        <dbReference type="EMBL" id="XBT18275.1"/>
    </source>
</evidence>
<dbReference type="InterPro" id="IPR028364">
    <property type="entry name" value="Ribosomal_uL1/biogenesis"/>
</dbReference>
<evidence type="ECO:0000256" key="2">
    <source>
        <dbReference type="ARBA" id="ARBA00022491"/>
    </source>
</evidence>
<sequence>MIITTPYFMKYIIKLGKILGPKNLIPNNLLGNITNTPIKTIKDLKHGKILLKMDKYKIINCSIGRTNYSINIIKKNFKYILNNIINIKFLSNNINYIKNIYLTSTYSPSIKINKKW</sequence>